<keyword evidence="3" id="KW-1185">Reference proteome</keyword>
<dbReference type="Pfam" id="PF01869">
    <property type="entry name" value="BcrAD_BadFG"/>
    <property type="match status" value="1"/>
</dbReference>
<feature type="domain" description="ATPase BadF/BadG/BcrA/BcrD type" evidence="1">
    <location>
        <begin position="6"/>
        <end position="310"/>
    </location>
</feature>
<gene>
    <name evidence="2" type="ORF">NEA10_17615</name>
</gene>
<protein>
    <submittedName>
        <fullName evidence="2">ATPase</fullName>
    </submittedName>
</protein>
<name>A0ABY5AQI9_9CYAN</name>
<dbReference type="RefSeq" id="WP_252662650.1">
    <property type="nucleotide sequence ID" value="NZ_CP098611.1"/>
</dbReference>
<dbReference type="CDD" id="cd24007">
    <property type="entry name" value="ASKHA_NBD_eukNAGK-like"/>
    <property type="match status" value="1"/>
</dbReference>
<evidence type="ECO:0000313" key="2">
    <source>
        <dbReference type="EMBL" id="USR90626.1"/>
    </source>
</evidence>
<dbReference type="PANTHER" id="PTHR43190:SF3">
    <property type="entry name" value="N-ACETYL-D-GLUCOSAMINE KINASE"/>
    <property type="match status" value="1"/>
</dbReference>
<organism evidence="2 3">
    <name type="scientific">Phormidium yuhuli AB48</name>
    <dbReference type="NCBI Taxonomy" id="2940671"/>
    <lineage>
        <taxon>Bacteria</taxon>
        <taxon>Bacillati</taxon>
        <taxon>Cyanobacteriota</taxon>
        <taxon>Cyanophyceae</taxon>
        <taxon>Oscillatoriophycideae</taxon>
        <taxon>Oscillatoriales</taxon>
        <taxon>Oscillatoriaceae</taxon>
        <taxon>Phormidium</taxon>
        <taxon>Phormidium yuhuli</taxon>
    </lineage>
</organism>
<dbReference type="SUPFAM" id="SSF53067">
    <property type="entry name" value="Actin-like ATPase domain"/>
    <property type="match status" value="2"/>
</dbReference>
<dbReference type="InterPro" id="IPR043129">
    <property type="entry name" value="ATPase_NBD"/>
</dbReference>
<dbReference type="InterPro" id="IPR002731">
    <property type="entry name" value="ATPase_BadF"/>
</dbReference>
<dbReference type="InterPro" id="IPR052519">
    <property type="entry name" value="Euk-type_GlcNAc_Kinase"/>
</dbReference>
<dbReference type="PANTHER" id="PTHR43190">
    <property type="entry name" value="N-ACETYL-D-GLUCOSAMINE KINASE"/>
    <property type="match status" value="1"/>
</dbReference>
<evidence type="ECO:0000313" key="3">
    <source>
        <dbReference type="Proteomes" id="UP001056708"/>
    </source>
</evidence>
<reference evidence="2" key="1">
    <citation type="submission" date="2022-06" db="EMBL/GenBank/DDBJ databases">
        <title>Genome sequence of Phormidium yuhuli AB48 isolated from an industrial photobioreactor environment.</title>
        <authorList>
            <person name="Qiu Y."/>
            <person name="Noonan A.J.C."/>
            <person name="Dofher K."/>
            <person name="Koch M."/>
            <person name="Kieft B."/>
            <person name="Lin X."/>
            <person name="Ziels R.M."/>
            <person name="Hallam S.J."/>
        </authorList>
    </citation>
    <scope>NUCLEOTIDE SEQUENCE</scope>
    <source>
        <strain evidence="2">AB48</strain>
    </source>
</reference>
<dbReference type="EMBL" id="CP098611">
    <property type="protein sequence ID" value="USR90626.1"/>
    <property type="molecule type" value="Genomic_DNA"/>
</dbReference>
<dbReference type="Gene3D" id="3.30.420.40">
    <property type="match status" value="2"/>
</dbReference>
<evidence type="ECO:0000259" key="1">
    <source>
        <dbReference type="Pfam" id="PF01869"/>
    </source>
</evidence>
<dbReference type="Proteomes" id="UP001056708">
    <property type="component" value="Chromosome"/>
</dbReference>
<proteinExistence type="predicted"/>
<accession>A0ABY5AQI9</accession>
<sequence>MTPTVLGLDGGGSQTRCRLVNAQGTVLGQGEAPASNYHAVGGEAAYHAILSAIAAATANQTVVIRAITLGLAGVGRPRDKQVVQDWVQLLQQDSRLPLTWNLHPQGVQVCPDCEIALVGGLGQEVGLATIAGTGAIAYGRNSQGRVARASGWGYLLGDEGSAYDIGRQGLRAVVRAADGRSPQTQLTEAVCDYFGLDKIEDLVESVYQPGWRAKDVARLAPVVDRVASVGDEVALQILDEAAVELALASRTVYRQLFPDDAAVELVTLGGTWQSQGKLRQRFQQHLARDCPEIAVVEPRHDAVSGAILLARRAVGW</sequence>